<keyword evidence="1" id="KW-1133">Transmembrane helix</keyword>
<feature type="transmembrane region" description="Helical" evidence="1">
    <location>
        <begin position="22"/>
        <end position="40"/>
    </location>
</feature>
<keyword evidence="1" id="KW-0472">Membrane</keyword>
<name>A0A4Z1F383_9HELO</name>
<keyword evidence="1" id="KW-0812">Transmembrane</keyword>
<evidence type="ECO:0000313" key="2">
    <source>
        <dbReference type="EMBL" id="TGO18885.1"/>
    </source>
</evidence>
<organism evidence="2 3">
    <name type="scientific">Botrytis tulipae</name>
    <dbReference type="NCBI Taxonomy" id="87230"/>
    <lineage>
        <taxon>Eukaryota</taxon>
        <taxon>Fungi</taxon>
        <taxon>Dikarya</taxon>
        <taxon>Ascomycota</taxon>
        <taxon>Pezizomycotina</taxon>
        <taxon>Leotiomycetes</taxon>
        <taxon>Helotiales</taxon>
        <taxon>Sclerotiniaceae</taxon>
        <taxon>Botrytis</taxon>
    </lineage>
</organism>
<dbReference type="Proteomes" id="UP000297777">
    <property type="component" value="Unassembled WGS sequence"/>
</dbReference>
<comment type="caution">
    <text evidence="2">The sequence shown here is derived from an EMBL/GenBank/DDBJ whole genome shotgun (WGS) entry which is preliminary data.</text>
</comment>
<reference evidence="2 3" key="1">
    <citation type="submission" date="2017-12" db="EMBL/GenBank/DDBJ databases">
        <title>Comparative genomics of Botrytis spp.</title>
        <authorList>
            <person name="Valero-Jimenez C.A."/>
            <person name="Tapia P."/>
            <person name="Veloso J."/>
            <person name="Silva-Moreno E."/>
            <person name="Staats M."/>
            <person name="Valdes J.H."/>
            <person name="Van Kan J.A.L."/>
        </authorList>
    </citation>
    <scope>NUCLEOTIDE SEQUENCE [LARGE SCALE GENOMIC DNA]</scope>
    <source>
        <strain evidence="2 3">Bt9001</strain>
    </source>
</reference>
<accession>A0A4Z1F383</accession>
<gene>
    <name evidence="2" type="ORF">BTUL_0007g01040</name>
</gene>
<keyword evidence="3" id="KW-1185">Reference proteome</keyword>
<evidence type="ECO:0000313" key="3">
    <source>
        <dbReference type="Proteomes" id="UP000297777"/>
    </source>
</evidence>
<dbReference type="EMBL" id="PQXH01000007">
    <property type="protein sequence ID" value="TGO18885.1"/>
    <property type="molecule type" value="Genomic_DNA"/>
</dbReference>
<evidence type="ECO:0000256" key="1">
    <source>
        <dbReference type="SAM" id="Phobius"/>
    </source>
</evidence>
<proteinExistence type="predicted"/>
<dbReference type="AlphaFoldDB" id="A0A4Z1F383"/>
<dbReference type="OrthoDB" id="10502553at2759"/>
<sequence length="67" mass="7129">MTDEGAISNASNIYVLIPAEGFAFRTIGLLAAYLASTLIANGARFGMTSHGITKSVMVRTVRVVRVK</sequence>
<protein>
    <submittedName>
        <fullName evidence="2">Uncharacterized protein</fullName>
    </submittedName>
</protein>